<feature type="transmembrane region" description="Helical" evidence="7">
    <location>
        <begin position="6"/>
        <end position="26"/>
    </location>
</feature>
<evidence type="ECO:0000256" key="1">
    <source>
        <dbReference type="ARBA" id="ARBA00004141"/>
    </source>
</evidence>
<dbReference type="AlphaFoldDB" id="A0A194XM63"/>
<dbReference type="KEGG" id="psco:LY89DRAFT_577423"/>
<comment type="similarity">
    <text evidence="5">Belongs to the SAT4 family.</text>
</comment>
<feature type="transmembrane region" description="Helical" evidence="7">
    <location>
        <begin position="38"/>
        <end position="62"/>
    </location>
</feature>
<evidence type="ECO:0000256" key="5">
    <source>
        <dbReference type="ARBA" id="ARBA00038359"/>
    </source>
</evidence>
<dbReference type="GeneID" id="28818619"/>
<protein>
    <recommendedName>
        <fullName evidence="8">Rhodopsin domain-containing protein</fullName>
    </recommendedName>
</protein>
<gene>
    <name evidence="9" type="ORF">LY89DRAFT_577423</name>
</gene>
<keyword evidence="10" id="KW-1185">Reference proteome</keyword>
<evidence type="ECO:0000313" key="9">
    <source>
        <dbReference type="EMBL" id="KUJ21268.1"/>
    </source>
</evidence>
<comment type="subcellular location">
    <subcellularLocation>
        <location evidence="1">Membrane</location>
        <topology evidence="1">Multi-pass membrane protein</topology>
    </subcellularLocation>
</comment>
<evidence type="ECO:0000256" key="2">
    <source>
        <dbReference type="ARBA" id="ARBA00022692"/>
    </source>
</evidence>
<dbReference type="EMBL" id="KQ947408">
    <property type="protein sequence ID" value="KUJ21268.1"/>
    <property type="molecule type" value="Genomic_DNA"/>
</dbReference>
<reference evidence="9 10" key="1">
    <citation type="submission" date="2015-10" db="EMBL/GenBank/DDBJ databases">
        <title>Full genome of DAOMC 229536 Phialocephala scopiformis, a fungal endophyte of spruce producing the potent anti-insectan compound rugulosin.</title>
        <authorList>
            <consortium name="DOE Joint Genome Institute"/>
            <person name="Walker A.K."/>
            <person name="Frasz S.L."/>
            <person name="Seifert K.A."/>
            <person name="Miller J.D."/>
            <person name="Mondo S.J."/>
            <person name="Labutti K."/>
            <person name="Lipzen A."/>
            <person name="Dockter R."/>
            <person name="Kennedy M."/>
            <person name="Grigoriev I.V."/>
            <person name="Spatafora J.W."/>
        </authorList>
    </citation>
    <scope>NUCLEOTIDE SEQUENCE [LARGE SCALE GENOMIC DNA]</scope>
    <source>
        <strain evidence="9 10">CBS 120377</strain>
    </source>
</reference>
<dbReference type="PANTHER" id="PTHR33048:SF47">
    <property type="entry name" value="INTEGRAL MEMBRANE PROTEIN-RELATED"/>
    <property type="match status" value="1"/>
</dbReference>
<evidence type="ECO:0000259" key="8">
    <source>
        <dbReference type="Pfam" id="PF20684"/>
    </source>
</evidence>
<keyword evidence="3 7" id="KW-1133">Transmembrane helix</keyword>
<dbReference type="PANTHER" id="PTHR33048">
    <property type="entry name" value="PTH11-LIKE INTEGRAL MEMBRANE PROTEIN (AFU_ORTHOLOGUE AFUA_5G11245)"/>
    <property type="match status" value="1"/>
</dbReference>
<dbReference type="GO" id="GO:0016020">
    <property type="term" value="C:membrane"/>
    <property type="evidence" value="ECO:0007669"/>
    <property type="project" value="UniProtKB-SubCell"/>
</dbReference>
<feature type="non-terminal residue" evidence="9">
    <location>
        <position position="1"/>
    </location>
</feature>
<evidence type="ECO:0000256" key="7">
    <source>
        <dbReference type="SAM" id="Phobius"/>
    </source>
</evidence>
<feature type="region of interest" description="Disordered" evidence="6">
    <location>
        <begin position="234"/>
        <end position="314"/>
    </location>
</feature>
<proteinExistence type="inferred from homology"/>
<keyword evidence="2 7" id="KW-0812">Transmembrane</keyword>
<accession>A0A194XM63</accession>
<evidence type="ECO:0000256" key="3">
    <source>
        <dbReference type="ARBA" id="ARBA00022989"/>
    </source>
</evidence>
<dbReference type="InParanoid" id="A0A194XM63"/>
<evidence type="ECO:0000256" key="6">
    <source>
        <dbReference type="SAM" id="MobiDB-lite"/>
    </source>
</evidence>
<feature type="compositionally biased region" description="Polar residues" evidence="6">
    <location>
        <begin position="267"/>
        <end position="276"/>
    </location>
</feature>
<keyword evidence="4 7" id="KW-0472">Membrane</keyword>
<sequence length="341" mass="37284">WTLYALAVYAILHCGFGKHIAAVMLMDPSGRILEKGELVIEWLGELVYVLLITIVKCSVLSMYRRIFPTRVVQLGTMVLGVIVAMWFLATTLAFIFQCFPVSKAWNPAITTGSCIDKEKFFLGNSIPNILTDLAILCLPVYEVYHLQIIKARKIGLLFVFLLGGLVVIISIVRLKVLIDIAREGLAADYTVEINGANIWTVVEPSIGMVSASLPTLRPAIAILGKVFGISSSGSKDNAQKKSDSQHTVVTIGGSGKSRKATRAKGSGITTTTSDVQGSFERLTDEHGQEDSSLWPPGYENKRDTRVTSKGPEGYVTDIPLKRIAVKHDIDWIETRNADATS</sequence>
<evidence type="ECO:0000313" key="10">
    <source>
        <dbReference type="Proteomes" id="UP000070700"/>
    </source>
</evidence>
<dbReference type="Proteomes" id="UP000070700">
    <property type="component" value="Unassembled WGS sequence"/>
</dbReference>
<dbReference type="RefSeq" id="XP_018075623.1">
    <property type="nucleotide sequence ID" value="XM_018208893.1"/>
</dbReference>
<feature type="transmembrane region" description="Helical" evidence="7">
    <location>
        <begin position="154"/>
        <end position="172"/>
    </location>
</feature>
<dbReference type="OrthoDB" id="10017208at2759"/>
<evidence type="ECO:0000256" key="4">
    <source>
        <dbReference type="ARBA" id="ARBA00023136"/>
    </source>
</evidence>
<feature type="transmembrane region" description="Helical" evidence="7">
    <location>
        <begin position="74"/>
        <end position="96"/>
    </location>
</feature>
<dbReference type="InterPro" id="IPR052337">
    <property type="entry name" value="SAT4-like"/>
</dbReference>
<name>A0A194XM63_MOLSC</name>
<dbReference type="InterPro" id="IPR049326">
    <property type="entry name" value="Rhodopsin_dom_fungi"/>
</dbReference>
<dbReference type="Pfam" id="PF20684">
    <property type="entry name" value="Fung_rhodopsin"/>
    <property type="match status" value="1"/>
</dbReference>
<feature type="domain" description="Rhodopsin" evidence="8">
    <location>
        <begin position="8"/>
        <end position="220"/>
    </location>
</feature>
<organism evidence="9 10">
    <name type="scientific">Mollisia scopiformis</name>
    <name type="common">Conifer needle endophyte fungus</name>
    <name type="synonym">Phialocephala scopiformis</name>
    <dbReference type="NCBI Taxonomy" id="149040"/>
    <lineage>
        <taxon>Eukaryota</taxon>
        <taxon>Fungi</taxon>
        <taxon>Dikarya</taxon>
        <taxon>Ascomycota</taxon>
        <taxon>Pezizomycotina</taxon>
        <taxon>Leotiomycetes</taxon>
        <taxon>Helotiales</taxon>
        <taxon>Mollisiaceae</taxon>
        <taxon>Mollisia</taxon>
    </lineage>
</organism>